<dbReference type="Proteomes" id="UP000029738">
    <property type="component" value="Unassembled WGS sequence"/>
</dbReference>
<dbReference type="EC" id="1.3.1.106" evidence="4"/>
<dbReference type="NCBIfam" id="NF005970">
    <property type="entry name" value="PRK08057.1-4"/>
    <property type="match status" value="1"/>
</dbReference>
<evidence type="ECO:0000313" key="5">
    <source>
        <dbReference type="Proteomes" id="UP000029738"/>
    </source>
</evidence>
<name>A0A8S9T5J2_9CYAN</name>
<dbReference type="PANTHER" id="PTHR36925">
    <property type="entry name" value="COBALT-PRECORRIN-6A REDUCTASE"/>
    <property type="match status" value="1"/>
</dbReference>
<dbReference type="GO" id="GO:0009236">
    <property type="term" value="P:cobalamin biosynthetic process"/>
    <property type="evidence" value="ECO:0007669"/>
    <property type="project" value="UniProtKB-KW"/>
</dbReference>
<comment type="pathway">
    <text evidence="1">Cofactor biosynthesis; adenosylcobalamin biosynthesis.</text>
</comment>
<evidence type="ECO:0000256" key="2">
    <source>
        <dbReference type="ARBA" id="ARBA00022573"/>
    </source>
</evidence>
<dbReference type="Pfam" id="PF02571">
    <property type="entry name" value="CbiJ"/>
    <property type="match status" value="1"/>
</dbReference>
<evidence type="ECO:0000313" key="4">
    <source>
        <dbReference type="EMBL" id="KAF3886872.1"/>
    </source>
</evidence>
<dbReference type="AlphaFoldDB" id="A0A8S9T5J2"/>
<organism evidence="4 5">
    <name type="scientific">Tolypothrix bouteillei VB521301</name>
    <dbReference type="NCBI Taxonomy" id="1479485"/>
    <lineage>
        <taxon>Bacteria</taxon>
        <taxon>Bacillati</taxon>
        <taxon>Cyanobacteriota</taxon>
        <taxon>Cyanophyceae</taxon>
        <taxon>Nostocales</taxon>
        <taxon>Tolypothrichaceae</taxon>
        <taxon>Tolypothrix</taxon>
    </lineage>
</organism>
<dbReference type="RefSeq" id="WP_050045862.1">
    <property type="nucleotide sequence ID" value="NZ_JHEG04000001.1"/>
</dbReference>
<dbReference type="EMBL" id="JHEG04000001">
    <property type="protein sequence ID" value="KAF3886872.1"/>
    <property type="molecule type" value="Genomic_DNA"/>
</dbReference>
<evidence type="ECO:0000256" key="3">
    <source>
        <dbReference type="ARBA" id="ARBA00023002"/>
    </source>
</evidence>
<dbReference type="OrthoDB" id="9780707at2"/>
<gene>
    <name evidence="4" type="ORF">DA73_0400016300</name>
</gene>
<evidence type="ECO:0000256" key="1">
    <source>
        <dbReference type="ARBA" id="ARBA00004953"/>
    </source>
</evidence>
<dbReference type="NCBIfam" id="TIGR00715">
    <property type="entry name" value="precor6x_red"/>
    <property type="match status" value="1"/>
</dbReference>
<reference evidence="4" key="2">
    <citation type="submission" date="2019-11" db="EMBL/GenBank/DDBJ databases">
        <title>Improved Assembly of Tolypothrix boutellei genome.</title>
        <authorList>
            <person name="Sarangi A.N."/>
            <person name="Mukherjee M."/>
            <person name="Ghosh S."/>
            <person name="Singh D."/>
            <person name="Das A."/>
            <person name="Kant S."/>
            <person name="Prusty A."/>
            <person name="Tripathy S."/>
        </authorList>
    </citation>
    <scope>NUCLEOTIDE SEQUENCE</scope>
    <source>
        <strain evidence="4">VB521301</strain>
    </source>
</reference>
<keyword evidence="3 4" id="KW-0560">Oxidoreductase</keyword>
<accession>A0A8S9T5J2</accession>
<dbReference type="GO" id="GO:0016994">
    <property type="term" value="F:precorrin-6A reductase activity"/>
    <property type="evidence" value="ECO:0007669"/>
    <property type="project" value="InterPro"/>
</dbReference>
<keyword evidence="5" id="KW-1185">Reference proteome</keyword>
<protein>
    <submittedName>
        <fullName evidence="4">Cobalt-precorrin-6A reductase</fullName>
        <ecNumber evidence="4">1.3.1.106</ecNumber>
    </submittedName>
</protein>
<dbReference type="PANTHER" id="PTHR36925:SF1">
    <property type="entry name" value="COBALT-PRECORRIN-6A REDUCTASE"/>
    <property type="match status" value="1"/>
</dbReference>
<reference evidence="4" key="1">
    <citation type="journal article" date="2015" name="Genome Announc.">
        <title>Draft Genome Sequence of Tolypothrix boutellei Strain VB521301.</title>
        <authorList>
            <person name="Chandrababunaidu M.M."/>
            <person name="Singh D."/>
            <person name="Sen D."/>
            <person name="Bhan S."/>
            <person name="Das S."/>
            <person name="Gupta A."/>
            <person name="Adhikary S.P."/>
            <person name="Tripathy S."/>
        </authorList>
    </citation>
    <scope>NUCLEOTIDE SEQUENCE</scope>
    <source>
        <strain evidence="4">VB521301</strain>
    </source>
</reference>
<dbReference type="PROSITE" id="PS51014">
    <property type="entry name" value="COBK_CBIJ"/>
    <property type="match status" value="1"/>
</dbReference>
<keyword evidence="2" id="KW-0169">Cobalamin biosynthesis</keyword>
<dbReference type="InterPro" id="IPR003723">
    <property type="entry name" value="Precorrin-6x_reduct"/>
</dbReference>
<comment type="caution">
    <text evidence="4">The sequence shown here is derived from an EMBL/GenBank/DDBJ whole genome shotgun (WGS) entry which is preliminary data.</text>
</comment>
<sequence>MERVWLIGGTQESASLAVLLCHSQIPCTVSVTTESARSLYPDSPMIRVWVGRLIAESLNEFLREQQIVVVIDASHPFAVEISQVAIATCEKLQIPYLRYERPVLEEGEGAKGGVVCVDGFDTLLSGNYLENQRVLLTVGYKPLHLFLPWQKRATLFARLLPSAVALEAAFQAGFTSDRLICLRPPIAADLEIALWRQWDISLVVSKASGSPGGEDVKRQVAGELGVKLVLVSRPEVVYPQQTSDFLVVLGFCERYIWNRTNAEDTEKRVGKNR</sequence>
<proteinExistence type="predicted"/>